<evidence type="ECO:0000256" key="4">
    <source>
        <dbReference type="ARBA" id="ARBA00022692"/>
    </source>
</evidence>
<dbReference type="EMBL" id="PIUM01000001">
    <property type="protein sequence ID" value="PKU26347.1"/>
    <property type="molecule type" value="Genomic_DNA"/>
</dbReference>
<dbReference type="PANTHER" id="PTHR30625">
    <property type="entry name" value="PROTEIN TOLQ"/>
    <property type="match status" value="1"/>
</dbReference>
<feature type="transmembrane region" description="Helical" evidence="9">
    <location>
        <begin position="115"/>
        <end position="141"/>
    </location>
</feature>
<evidence type="ECO:0000259" key="10">
    <source>
        <dbReference type="Pfam" id="PF01618"/>
    </source>
</evidence>
<dbReference type="RefSeq" id="WP_101248577.1">
    <property type="nucleotide sequence ID" value="NZ_PIUM01000001.1"/>
</dbReference>
<dbReference type="AlphaFoldDB" id="A0A2N3Q122"/>
<name>A0A2N3Q122_9PROT</name>
<keyword evidence="4 9" id="KW-0812">Transmembrane</keyword>
<evidence type="ECO:0000256" key="7">
    <source>
        <dbReference type="ARBA" id="ARBA00023136"/>
    </source>
</evidence>
<keyword evidence="3" id="KW-1003">Cell membrane</keyword>
<dbReference type="OrthoDB" id="4045at2"/>
<reference evidence="12" key="1">
    <citation type="submission" date="2017-12" db="EMBL/GenBank/DDBJ databases">
        <title>Draft genome sequence of Telmatospirillum siberiense 26-4b1T, an acidotolerant peatland alphaproteobacterium potentially involved in sulfur cycling.</title>
        <authorList>
            <person name="Hausmann B."/>
            <person name="Pjevac P."/>
            <person name="Schreck K."/>
            <person name="Herbold C.W."/>
            <person name="Daims H."/>
            <person name="Wagner M."/>
            <person name="Pester M."/>
            <person name="Loy A."/>
        </authorList>
    </citation>
    <scope>NUCLEOTIDE SEQUENCE [LARGE SCALE GENOMIC DNA]</scope>
    <source>
        <strain evidence="12">26-4b1</strain>
    </source>
</reference>
<dbReference type="Pfam" id="PF01618">
    <property type="entry name" value="MotA_ExbB"/>
    <property type="match status" value="1"/>
</dbReference>
<evidence type="ECO:0000256" key="9">
    <source>
        <dbReference type="SAM" id="Phobius"/>
    </source>
</evidence>
<feature type="transmembrane region" description="Helical" evidence="9">
    <location>
        <begin position="18"/>
        <end position="41"/>
    </location>
</feature>
<sequence>METSVLSALAGLRAGGVFIYPLLAVGLLGVACIVDRIYVFLRHARLPSALAKQLADPYFAWDGVHRLLSDTPSGNDYVRFFEVIVDNAARPVWWIETRAADQAALTERRLDQGLWILETVVTAAPLLGLLGTISGMIGAFRLFGGTGAVDPGAVTGGVAEALIATAIGIVIALMALAAYNFFSHRRAIVLDEMERLGTRLIDRIRLDRGEAA</sequence>
<dbReference type="InterPro" id="IPR050790">
    <property type="entry name" value="ExbB/TolQ_transport"/>
</dbReference>
<comment type="similarity">
    <text evidence="8">Belongs to the exbB/tolQ family.</text>
</comment>
<keyword evidence="2 8" id="KW-0813">Transport</keyword>
<dbReference type="PANTHER" id="PTHR30625:SF15">
    <property type="entry name" value="BIOPOLYMER TRANSPORT PROTEIN EXBB"/>
    <property type="match status" value="1"/>
</dbReference>
<evidence type="ECO:0000313" key="11">
    <source>
        <dbReference type="EMBL" id="PKU26347.1"/>
    </source>
</evidence>
<comment type="subcellular location">
    <subcellularLocation>
        <location evidence="1">Cell membrane</location>
        <topology evidence="1">Multi-pass membrane protein</topology>
    </subcellularLocation>
    <subcellularLocation>
        <location evidence="8">Membrane</location>
        <topology evidence="8">Multi-pass membrane protein</topology>
    </subcellularLocation>
</comment>
<proteinExistence type="inferred from homology"/>
<evidence type="ECO:0000256" key="3">
    <source>
        <dbReference type="ARBA" id="ARBA00022475"/>
    </source>
</evidence>
<dbReference type="Proteomes" id="UP000233293">
    <property type="component" value="Unassembled WGS sequence"/>
</dbReference>
<comment type="caution">
    <text evidence="11">The sequence shown here is derived from an EMBL/GenBank/DDBJ whole genome shotgun (WGS) entry which is preliminary data.</text>
</comment>
<protein>
    <submittedName>
        <fullName evidence="11">MotA/TolQ/ExbB proton channel family protein</fullName>
    </submittedName>
</protein>
<gene>
    <name evidence="11" type="ORF">CWS72_00390</name>
</gene>
<evidence type="ECO:0000256" key="8">
    <source>
        <dbReference type="RuleBase" id="RU004057"/>
    </source>
</evidence>
<keyword evidence="6 9" id="KW-1133">Transmembrane helix</keyword>
<feature type="transmembrane region" description="Helical" evidence="9">
    <location>
        <begin position="161"/>
        <end position="182"/>
    </location>
</feature>
<accession>A0A2N3Q122</accession>
<evidence type="ECO:0000313" key="12">
    <source>
        <dbReference type="Proteomes" id="UP000233293"/>
    </source>
</evidence>
<feature type="domain" description="MotA/TolQ/ExbB proton channel" evidence="10">
    <location>
        <begin position="101"/>
        <end position="194"/>
    </location>
</feature>
<keyword evidence="12" id="KW-1185">Reference proteome</keyword>
<dbReference type="GO" id="GO:0017038">
    <property type="term" value="P:protein import"/>
    <property type="evidence" value="ECO:0007669"/>
    <property type="project" value="TreeGrafter"/>
</dbReference>
<organism evidence="11 12">
    <name type="scientific">Telmatospirillum siberiense</name>
    <dbReference type="NCBI Taxonomy" id="382514"/>
    <lineage>
        <taxon>Bacteria</taxon>
        <taxon>Pseudomonadati</taxon>
        <taxon>Pseudomonadota</taxon>
        <taxon>Alphaproteobacteria</taxon>
        <taxon>Rhodospirillales</taxon>
        <taxon>Rhodospirillaceae</taxon>
        <taxon>Telmatospirillum</taxon>
    </lineage>
</organism>
<dbReference type="GO" id="GO:0005886">
    <property type="term" value="C:plasma membrane"/>
    <property type="evidence" value="ECO:0007669"/>
    <property type="project" value="UniProtKB-SubCell"/>
</dbReference>
<dbReference type="InterPro" id="IPR002898">
    <property type="entry name" value="MotA_ExbB_proton_chnl"/>
</dbReference>
<evidence type="ECO:0000256" key="1">
    <source>
        <dbReference type="ARBA" id="ARBA00004651"/>
    </source>
</evidence>
<evidence type="ECO:0000256" key="5">
    <source>
        <dbReference type="ARBA" id="ARBA00022927"/>
    </source>
</evidence>
<evidence type="ECO:0000256" key="6">
    <source>
        <dbReference type="ARBA" id="ARBA00022989"/>
    </source>
</evidence>
<keyword evidence="5 8" id="KW-0653">Protein transport</keyword>
<keyword evidence="7 9" id="KW-0472">Membrane</keyword>
<evidence type="ECO:0000256" key="2">
    <source>
        <dbReference type="ARBA" id="ARBA00022448"/>
    </source>
</evidence>